<keyword evidence="1" id="KW-1133">Transmembrane helix</keyword>
<sequence length="82" mass="9570">MLVIKLKIMILLGIPGKFQLFIGLMLILCIVIYAYAFIKVWKSSMDVSHKLIYSLILILFPFLGLILVYVLMRKYYISINKL</sequence>
<keyword evidence="1" id="KW-0472">Membrane</keyword>
<gene>
    <name evidence="2" type="ORF">ALGA_2838</name>
</gene>
<keyword evidence="3" id="KW-1185">Reference proteome</keyword>
<dbReference type="AlphaFoldDB" id="A0A1Y1CM90"/>
<proteinExistence type="predicted"/>
<evidence type="ECO:0000313" key="3">
    <source>
        <dbReference type="Proteomes" id="UP000218267"/>
    </source>
</evidence>
<dbReference type="Proteomes" id="UP000218267">
    <property type="component" value="Chromosome"/>
</dbReference>
<keyword evidence="1" id="KW-0812">Transmembrane</keyword>
<accession>A0A1Y1CM90</accession>
<feature type="transmembrane region" description="Helical" evidence="1">
    <location>
        <begin position="50"/>
        <end position="72"/>
    </location>
</feature>
<feature type="transmembrane region" description="Helical" evidence="1">
    <location>
        <begin position="20"/>
        <end position="38"/>
    </location>
</feature>
<reference evidence="2 3" key="1">
    <citation type="journal article" date="2018" name="Mar. Genomics">
        <title>Complete genome sequence of Marinifilaceae bacterium strain SPP2, isolated from the Antarctic marine sediment.</title>
        <authorList>
            <person name="Watanabe M."/>
            <person name="Kojima H."/>
            <person name="Fukui M."/>
        </authorList>
    </citation>
    <scope>NUCLEOTIDE SEQUENCE [LARGE SCALE GENOMIC DNA]</scope>
    <source>
        <strain evidence="2 3">SPP2</strain>
    </source>
</reference>
<organism evidence="2 3">
    <name type="scientific">Labilibaculum antarcticum</name>
    <dbReference type="NCBI Taxonomy" id="1717717"/>
    <lineage>
        <taxon>Bacteria</taxon>
        <taxon>Pseudomonadati</taxon>
        <taxon>Bacteroidota</taxon>
        <taxon>Bacteroidia</taxon>
        <taxon>Marinilabiliales</taxon>
        <taxon>Marinifilaceae</taxon>
        <taxon>Labilibaculum</taxon>
    </lineage>
</organism>
<dbReference type="EMBL" id="AP018042">
    <property type="protein sequence ID" value="BAX81143.1"/>
    <property type="molecule type" value="Genomic_DNA"/>
</dbReference>
<reference evidence="3" key="2">
    <citation type="journal article" date="2020" name="Antonie Van Leeuwenhoek">
        <title>Labilibaculum antarcticum sp. nov., a novel facultative anaerobic, psychrotorelant bacterium isolated from marine sediment of Antarctica.</title>
        <authorList>
            <person name="Watanabe M."/>
            <person name="Kojima H."/>
            <person name="Fukui M."/>
        </authorList>
    </citation>
    <scope>NUCLEOTIDE SEQUENCE [LARGE SCALE GENOMIC DNA]</scope>
    <source>
        <strain evidence="3">SPP2</strain>
    </source>
</reference>
<evidence type="ECO:0000256" key="1">
    <source>
        <dbReference type="SAM" id="Phobius"/>
    </source>
</evidence>
<evidence type="ECO:0008006" key="4">
    <source>
        <dbReference type="Google" id="ProtNLM"/>
    </source>
</evidence>
<name>A0A1Y1CM90_9BACT</name>
<protein>
    <recommendedName>
        <fullName evidence="4">Cardiolipin synthase N-terminal domain-containing protein</fullName>
    </recommendedName>
</protein>
<evidence type="ECO:0000313" key="2">
    <source>
        <dbReference type="EMBL" id="BAX81143.1"/>
    </source>
</evidence>
<dbReference type="KEGG" id="mbas:ALGA_2838"/>